<organism evidence="3 4">
    <name type="scientific">Rahnella aquatilis (strain ATCC 33071 / DSM 4594 / JCM 1683 / NBRC 105701 / NCIMB 13365 / CIP 78.65)</name>
    <dbReference type="NCBI Taxonomy" id="745277"/>
    <lineage>
        <taxon>Bacteria</taxon>
        <taxon>Pseudomonadati</taxon>
        <taxon>Pseudomonadota</taxon>
        <taxon>Gammaproteobacteria</taxon>
        <taxon>Enterobacterales</taxon>
        <taxon>Yersiniaceae</taxon>
        <taxon>Rahnella</taxon>
    </lineage>
</organism>
<reference evidence="4" key="2">
    <citation type="submission" date="2012-01" db="EMBL/GenBank/DDBJ databases">
        <title>Complete sequence of chromosome of Rahnella aquatilis CIP 78.65.</title>
        <authorList>
            <person name="Lucas S."/>
            <person name="Han J."/>
            <person name="Lapidus A."/>
            <person name="Cheng J.-F."/>
            <person name="Goodwin L."/>
            <person name="Pitluck S."/>
            <person name="Peters L."/>
            <person name="Ovchinnikova G."/>
            <person name="Held B."/>
            <person name="Detter J.C."/>
            <person name="Han C."/>
            <person name="Tapia R."/>
            <person name="Land M."/>
            <person name="Hauser L."/>
            <person name="Kyrpides N."/>
            <person name="Ivanova N."/>
            <person name="Pagani I."/>
            <person name="Sobecky P."/>
            <person name="Martinez R."/>
            <person name="Woyke T."/>
        </authorList>
    </citation>
    <scope>NUCLEOTIDE SEQUENCE [LARGE SCALE GENOMIC DNA]</scope>
    <source>
        <strain evidence="4">ATCC 33071 / DSM 4594 / JCM 1683 / NBRC 105701 / NCIMB 13365 / CIP 78.65</strain>
    </source>
</reference>
<proteinExistence type="predicted"/>
<dbReference type="PATRIC" id="fig|745277.3.peg.55"/>
<feature type="transmembrane region" description="Helical" evidence="1">
    <location>
        <begin position="7"/>
        <end position="29"/>
    </location>
</feature>
<dbReference type="Gene3D" id="3.40.30.10">
    <property type="entry name" value="Glutaredoxin"/>
    <property type="match status" value="1"/>
</dbReference>
<feature type="domain" description="DSBA-like thioredoxin" evidence="2">
    <location>
        <begin position="92"/>
        <end position="208"/>
    </location>
</feature>
<dbReference type="GO" id="GO:0016491">
    <property type="term" value="F:oxidoreductase activity"/>
    <property type="evidence" value="ECO:0007669"/>
    <property type="project" value="InterPro"/>
</dbReference>
<dbReference type="PANTHER" id="PTHR35891:SF3">
    <property type="entry name" value="THIOL:DISULFIDE INTERCHANGE PROTEIN DSBL"/>
    <property type="match status" value="1"/>
</dbReference>
<dbReference type="InterPro" id="IPR036249">
    <property type="entry name" value="Thioredoxin-like_sf"/>
</dbReference>
<dbReference type="InterPro" id="IPR050824">
    <property type="entry name" value="Thiol_disulfide_DsbA"/>
</dbReference>
<dbReference type="EMBL" id="CP003244">
    <property type="protein sequence ID" value="AEX50010.1"/>
    <property type="molecule type" value="Genomic_DNA"/>
</dbReference>
<dbReference type="PANTHER" id="PTHR35891">
    <property type="entry name" value="THIOL:DISULFIDE INTERCHANGE PROTEIN DSBA"/>
    <property type="match status" value="1"/>
</dbReference>
<reference evidence="3 4" key="1">
    <citation type="journal article" date="2012" name="J. Bacteriol.">
        <title>Complete Genome Sequence of Rahnella aquatilis CIP 78.65.</title>
        <authorList>
            <person name="Martinez R.J."/>
            <person name="Bruce D."/>
            <person name="Detter C."/>
            <person name="Goodwin L.A."/>
            <person name="Han J."/>
            <person name="Han C.S."/>
            <person name="Held B."/>
            <person name="Land M.L."/>
            <person name="Mikhailova N."/>
            <person name="Nolan M."/>
            <person name="Pennacchio L."/>
            <person name="Pitluck S."/>
            <person name="Tapia R."/>
            <person name="Woyke T."/>
            <person name="Sobecky P.A."/>
        </authorList>
    </citation>
    <scope>NUCLEOTIDE SEQUENCE [LARGE SCALE GENOMIC DNA]</scope>
    <source>
        <strain evidence="4">ATCC 33071 / DSM 4594 / JCM 1683 / NBRC 105701 / NCIMB 13365 / CIP 78.65</strain>
    </source>
</reference>
<dbReference type="SUPFAM" id="SSF52833">
    <property type="entry name" value="Thioredoxin-like"/>
    <property type="match status" value="1"/>
</dbReference>
<dbReference type="InterPro" id="IPR001853">
    <property type="entry name" value="DSBA-like_thioredoxin_dom"/>
</dbReference>
<evidence type="ECO:0000259" key="2">
    <source>
        <dbReference type="Pfam" id="PF01323"/>
    </source>
</evidence>
<dbReference type="STRING" id="745277.Rahaq2_0056"/>
<name>H2J0G1_RAHAC</name>
<dbReference type="AlphaFoldDB" id="H2J0G1"/>
<gene>
    <name evidence="3" type="ordered locus">Rahaq2_0056</name>
</gene>
<dbReference type="Proteomes" id="UP000009010">
    <property type="component" value="Chromosome"/>
</dbReference>
<keyword evidence="4" id="KW-1185">Reference proteome</keyword>
<evidence type="ECO:0000313" key="4">
    <source>
        <dbReference type="Proteomes" id="UP000009010"/>
    </source>
</evidence>
<keyword evidence="1" id="KW-1133">Transmembrane helix</keyword>
<dbReference type="HOGENOM" id="CLU_1320465_0_0_6"/>
<keyword evidence="1" id="KW-0812">Transmembrane</keyword>
<dbReference type="eggNOG" id="COG1651">
    <property type="taxonomic scope" value="Bacteria"/>
</dbReference>
<evidence type="ECO:0000256" key="1">
    <source>
        <dbReference type="SAM" id="Phobius"/>
    </source>
</evidence>
<accession>H2J0G1</accession>
<protein>
    <submittedName>
        <fullName evidence="3">Putative dithiol-disulfide isomerase involved in polyketide biosynthesis</fullName>
    </submittedName>
</protein>
<dbReference type="KEGG" id="raq:Rahaq2_0056"/>
<keyword evidence="1" id="KW-0472">Membrane</keyword>
<sequence>MSRKLLYFFIYTLFICLLSIGCTVAYYQYVVLDSGAESLIQMDEGKVSNSPLKDSDVLVEIMSYGCHFCAINDKAITELETRLPQGVRVVRLHLENTGSRGLARYARLFATLQVMGIEPQYREKVYAAIIDDNKDLSDNIILNRWLSTNSIDVEKYHAVEASQETTDLIKYMNDVSHYYDVSATPAFIVNKRWVAFQDRDFDKFGDHLLSLLKNNKPLEQ</sequence>
<keyword evidence="3" id="KW-0413">Isomerase</keyword>
<dbReference type="PROSITE" id="PS51257">
    <property type="entry name" value="PROKAR_LIPOPROTEIN"/>
    <property type="match status" value="1"/>
</dbReference>
<dbReference type="GO" id="GO:0016853">
    <property type="term" value="F:isomerase activity"/>
    <property type="evidence" value="ECO:0007669"/>
    <property type="project" value="UniProtKB-KW"/>
</dbReference>
<dbReference type="OrthoDB" id="9784896at2"/>
<evidence type="ECO:0000313" key="3">
    <source>
        <dbReference type="EMBL" id="AEX50010.1"/>
    </source>
</evidence>
<dbReference type="Pfam" id="PF01323">
    <property type="entry name" value="DSBA"/>
    <property type="match status" value="1"/>
</dbReference>